<gene>
    <name evidence="1" type="ORF">LCGC14_1179880</name>
</gene>
<accession>A0A0F9MAD0</accession>
<comment type="caution">
    <text evidence="1">The sequence shown here is derived from an EMBL/GenBank/DDBJ whole genome shotgun (WGS) entry which is preliminary data.</text>
</comment>
<sequence length="26" mass="3017">MTEILTKLMLKTPFPDTPDLWVDPIT</sequence>
<dbReference type="EMBL" id="LAZR01005903">
    <property type="protein sequence ID" value="KKM96276.1"/>
    <property type="molecule type" value="Genomic_DNA"/>
</dbReference>
<dbReference type="AlphaFoldDB" id="A0A0F9MAD0"/>
<reference evidence="1" key="1">
    <citation type="journal article" date="2015" name="Nature">
        <title>Complex archaea that bridge the gap between prokaryotes and eukaryotes.</title>
        <authorList>
            <person name="Spang A."/>
            <person name="Saw J.H."/>
            <person name="Jorgensen S.L."/>
            <person name="Zaremba-Niedzwiedzka K."/>
            <person name="Martijn J."/>
            <person name="Lind A.E."/>
            <person name="van Eijk R."/>
            <person name="Schleper C."/>
            <person name="Guy L."/>
            <person name="Ettema T.J."/>
        </authorList>
    </citation>
    <scope>NUCLEOTIDE SEQUENCE</scope>
</reference>
<feature type="non-terminal residue" evidence="1">
    <location>
        <position position="26"/>
    </location>
</feature>
<proteinExistence type="predicted"/>
<evidence type="ECO:0000313" key="1">
    <source>
        <dbReference type="EMBL" id="KKM96276.1"/>
    </source>
</evidence>
<organism evidence="1">
    <name type="scientific">marine sediment metagenome</name>
    <dbReference type="NCBI Taxonomy" id="412755"/>
    <lineage>
        <taxon>unclassified sequences</taxon>
        <taxon>metagenomes</taxon>
        <taxon>ecological metagenomes</taxon>
    </lineage>
</organism>
<protein>
    <submittedName>
        <fullName evidence="1">Uncharacterized protein</fullName>
    </submittedName>
</protein>
<name>A0A0F9MAD0_9ZZZZ</name>